<dbReference type="SUPFAM" id="SSF109854">
    <property type="entry name" value="DinB/YfiT-like putative metalloenzymes"/>
    <property type="match status" value="1"/>
</dbReference>
<dbReference type="EMBL" id="NPMS01000009">
    <property type="protein sequence ID" value="OZU87584.1"/>
    <property type="molecule type" value="Genomic_DNA"/>
</dbReference>
<feature type="domain" description="DinB-like" evidence="1">
    <location>
        <begin position="24"/>
        <end position="148"/>
    </location>
</feature>
<dbReference type="AlphaFoldDB" id="A0A265N7Z3"/>
<evidence type="ECO:0000313" key="2">
    <source>
        <dbReference type="EMBL" id="OZU87584.1"/>
    </source>
</evidence>
<proteinExistence type="predicted"/>
<dbReference type="InterPro" id="IPR024775">
    <property type="entry name" value="DinB-like"/>
</dbReference>
<dbReference type="InterPro" id="IPR034660">
    <property type="entry name" value="DinB/YfiT-like"/>
</dbReference>
<dbReference type="OrthoDB" id="9798830at2"/>
<comment type="caution">
    <text evidence="2">The sequence shown here is derived from an EMBL/GenBank/DDBJ whole genome shotgun (WGS) entry which is preliminary data.</text>
</comment>
<reference evidence="2 3" key="1">
    <citation type="submission" date="2017-08" db="EMBL/GenBank/DDBJ databases">
        <title>Virgibacillus indicus sp. nov. and Virgibacillus profoundi sp. nov, two moderately halophilic bacteria isolated from marine sediment by using the Microfluidic Streak Plate.</title>
        <authorList>
            <person name="Xu B."/>
            <person name="Hu B."/>
            <person name="Wang J."/>
            <person name="Zhu Y."/>
            <person name="Huang L."/>
            <person name="Du W."/>
            <person name="Huang Y."/>
        </authorList>
    </citation>
    <scope>NUCLEOTIDE SEQUENCE [LARGE SCALE GENOMIC DNA]</scope>
    <source>
        <strain evidence="2 3">IO3-P2-C2</strain>
    </source>
</reference>
<gene>
    <name evidence="2" type="ORF">CIL03_15965</name>
</gene>
<dbReference type="Gene3D" id="1.20.120.450">
    <property type="entry name" value="dinb family like domain"/>
    <property type="match status" value="1"/>
</dbReference>
<keyword evidence="3" id="KW-1185">Reference proteome</keyword>
<accession>A0A265N7Z3</accession>
<protein>
    <recommendedName>
        <fullName evidence="1">DinB-like domain-containing protein</fullName>
    </recommendedName>
</protein>
<dbReference type="Pfam" id="PF12867">
    <property type="entry name" value="DinB_2"/>
    <property type="match status" value="1"/>
</dbReference>
<dbReference type="Proteomes" id="UP000216498">
    <property type="component" value="Unassembled WGS sequence"/>
</dbReference>
<dbReference type="RefSeq" id="WP_094886886.1">
    <property type="nucleotide sequence ID" value="NZ_NPMS01000009.1"/>
</dbReference>
<organism evidence="2 3">
    <name type="scientific">Virgibacillus indicus</name>
    <dbReference type="NCBI Taxonomy" id="2024554"/>
    <lineage>
        <taxon>Bacteria</taxon>
        <taxon>Bacillati</taxon>
        <taxon>Bacillota</taxon>
        <taxon>Bacilli</taxon>
        <taxon>Bacillales</taxon>
        <taxon>Bacillaceae</taxon>
        <taxon>Virgibacillus</taxon>
    </lineage>
</organism>
<evidence type="ECO:0000313" key="3">
    <source>
        <dbReference type="Proteomes" id="UP000216498"/>
    </source>
</evidence>
<sequence length="164" mass="19471">MDERTLLLQQWGSCLDEEDWFPPLEKVLEDITLEQAIWKPDEGAMNSIWELVCHLLFYEKRFLLRFLGETANEPQAENNESTFRLPTETLENWKETKQEYFYVHRELEKILAKSEYEDLYRQIPGEDNSLVLELKSLALHDAYHIGQIVFLSKMQGAWPGKRSF</sequence>
<evidence type="ECO:0000259" key="1">
    <source>
        <dbReference type="Pfam" id="PF12867"/>
    </source>
</evidence>
<name>A0A265N7Z3_9BACI</name>